<dbReference type="Proteomes" id="UP001165652">
    <property type="component" value="Unassembled WGS sequence"/>
</dbReference>
<gene>
    <name evidence="1" type="ORF">PQJ73_03755</name>
</gene>
<proteinExistence type="predicted"/>
<dbReference type="EMBL" id="JAQQLI010000003">
    <property type="protein sequence ID" value="MDC7784789.1"/>
    <property type="molecule type" value="Genomic_DNA"/>
</dbReference>
<dbReference type="RefSeq" id="WP_272775635.1">
    <property type="nucleotide sequence ID" value="NZ_JAQQLI010000003.1"/>
</dbReference>
<comment type="caution">
    <text evidence="1">The sequence shown here is derived from an EMBL/GenBank/DDBJ whole genome shotgun (WGS) entry which is preliminary data.</text>
</comment>
<keyword evidence="2" id="KW-1185">Reference proteome</keyword>
<evidence type="ECO:0000313" key="1">
    <source>
        <dbReference type="EMBL" id="MDC7784789.1"/>
    </source>
</evidence>
<reference evidence="1" key="2">
    <citation type="submission" date="2023-02" db="EMBL/GenBank/DDBJ databases">
        <authorList>
            <person name="Rayyan A."/>
            <person name="Meyer T."/>
            <person name="Kyndt J.A."/>
        </authorList>
    </citation>
    <scope>NUCLEOTIDE SEQUENCE</scope>
    <source>
        <strain evidence="1">DSM 9987</strain>
    </source>
</reference>
<accession>A0ABT5J664</accession>
<reference evidence="1" key="1">
    <citation type="journal article" date="2023" name="Microbiol Resour">
        <title>Genome Sequences of Rhodoplanes serenus and Two Thermotolerant Strains, Rhodoplanes tepidamans and 'Rhodoplanes cryptolactis,' Further Refine the Genus.</title>
        <authorList>
            <person name="Rayyan A.A."/>
            <person name="Kyndt J.A."/>
        </authorList>
    </citation>
    <scope>NUCLEOTIDE SEQUENCE</scope>
    <source>
        <strain evidence="1">DSM 9987</strain>
    </source>
</reference>
<sequence length="80" mass="9199">MGDAERESRRKRLQSIMQTRKLERQDVADLLGVSIHTVHAWLKPETSKGSNVVPTWSIELLRYKLLFGALPDELDVDPKQ</sequence>
<evidence type="ECO:0008006" key="3">
    <source>
        <dbReference type="Google" id="ProtNLM"/>
    </source>
</evidence>
<organism evidence="1 2">
    <name type="scientific">Rhodoplanes tepidamans</name>
    <name type="common">Rhodoplanes cryptolactis</name>
    <dbReference type="NCBI Taxonomy" id="200616"/>
    <lineage>
        <taxon>Bacteria</taxon>
        <taxon>Pseudomonadati</taxon>
        <taxon>Pseudomonadota</taxon>
        <taxon>Alphaproteobacteria</taxon>
        <taxon>Hyphomicrobiales</taxon>
        <taxon>Nitrobacteraceae</taxon>
        <taxon>Rhodoplanes</taxon>
    </lineage>
</organism>
<evidence type="ECO:0000313" key="2">
    <source>
        <dbReference type="Proteomes" id="UP001165652"/>
    </source>
</evidence>
<name>A0ABT5J664_RHOTP</name>
<protein>
    <recommendedName>
        <fullName evidence="3">HTH cro/C1-type domain-containing protein</fullName>
    </recommendedName>
</protein>